<evidence type="ECO:0000313" key="7">
    <source>
        <dbReference type="EMBL" id="ORZ33889.1"/>
    </source>
</evidence>
<comment type="caution">
    <text evidence="7">The sequence shown here is derived from an EMBL/GenBank/DDBJ whole genome shotgun (WGS) entry which is preliminary data.</text>
</comment>
<dbReference type="PROSITE" id="PS51417">
    <property type="entry name" value="ARF"/>
    <property type="match status" value="1"/>
</dbReference>
<dbReference type="GO" id="GO:0046872">
    <property type="term" value="F:metal ion binding"/>
    <property type="evidence" value="ECO:0007669"/>
    <property type="project" value="UniProtKB-KW"/>
</dbReference>
<evidence type="ECO:0000313" key="8">
    <source>
        <dbReference type="Proteomes" id="UP000193411"/>
    </source>
</evidence>
<dbReference type="Gene3D" id="3.40.50.300">
    <property type="entry name" value="P-loop containing nucleotide triphosphate hydrolases"/>
    <property type="match status" value="1"/>
</dbReference>
<feature type="binding site" evidence="4">
    <location>
        <begin position="132"/>
        <end position="135"/>
    </location>
    <ligand>
        <name>GTP</name>
        <dbReference type="ChEBI" id="CHEBI:37565"/>
    </ligand>
</feature>
<keyword evidence="5" id="KW-0479">Metal-binding</keyword>
<keyword evidence="6" id="KW-0812">Transmembrane</keyword>
<dbReference type="SUPFAM" id="SSF52540">
    <property type="entry name" value="P-loop containing nucleoside triphosphate hydrolases"/>
    <property type="match status" value="1"/>
</dbReference>
<feature type="binding site" evidence="5">
    <location>
        <position position="32"/>
    </location>
    <ligand>
        <name>Mg(2+)</name>
        <dbReference type="ChEBI" id="CHEBI:18420"/>
    </ligand>
</feature>
<keyword evidence="3 4" id="KW-0342">GTP-binding</keyword>
<evidence type="ECO:0000256" key="2">
    <source>
        <dbReference type="ARBA" id="ARBA00022741"/>
    </source>
</evidence>
<dbReference type="InterPro" id="IPR024156">
    <property type="entry name" value="Small_GTPase_ARF"/>
</dbReference>
<keyword evidence="2 4" id="KW-0547">Nucleotide-binding</keyword>
<name>A0A1Y2HH75_9FUNG</name>
<reference evidence="7 8" key="1">
    <citation type="submission" date="2016-07" db="EMBL/GenBank/DDBJ databases">
        <title>Pervasive Adenine N6-methylation of Active Genes in Fungi.</title>
        <authorList>
            <consortium name="DOE Joint Genome Institute"/>
            <person name="Mondo S.J."/>
            <person name="Dannebaum R.O."/>
            <person name="Kuo R.C."/>
            <person name="Labutti K."/>
            <person name="Haridas S."/>
            <person name="Kuo A."/>
            <person name="Salamov A."/>
            <person name="Ahrendt S.R."/>
            <person name="Lipzen A."/>
            <person name="Sullivan W."/>
            <person name="Andreopoulos W.B."/>
            <person name="Clum A."/>
            <person name="Lindquist E."/>
            <person name="Daum C."/>
            <person name="Ramamoorthy G.K."/>
            <person name="Gryganskyi A."/>
            <person name="Culley D."/>
            <person name="Magnuson J.K."/>
            <person name="James T.Y."/>
            <person name="O'Malley M.A."/>
            <person name="Stajich J.E."/>
            <person name="Spatafora J.W."/>
            <person name="Visel A."/>
            <person name="Grigoriev I.V."/>
        </authorList>
    </citation>
    <scope>NUCLEOTIDE SEQUENCE [LARGE SCALE GENOMIC DNA]</scope>
    <source>
        <strain evidence="7 8">PL171</strain>
    </source>
</reference>
<accession>A0A1Y2HH75</accession>
<dbReference type="InterPro" id="IPR027417">
    <property type="entry name" value="P-loop_NTPase"/>
</dbReference>
<organism evidence="7 8">
    <name type="scientific">Catenaria anguillulae PL171</name>
    <dbReference type="NCBI Taxonomy" id="765915"/>
    <lineage>
        <taxon>Eukaryota</taxon>
        <taxon>Fungi</taxon>
        <taxon>Fungi incertae sedis</taxon>
        <taxon>Blastocladiomycota</taxon>
        <taxon>Blastocladiomycetes</taxon>
        <taxon>Blastocladiales</taxon>
        <taxon>Catenariaceae</taxon>
        <taxon>Catenaria</taxon>
    </lineage>
</organism>
<keyword evidence="6" id="KW-0472">Membrane</keyword>
<comment type="similarity">
    <text evidence="1">Belongs to the small GTPase superfamily. Arf family.</text>
</comment>
<keyword evidence="6" id="KW-1133">Transmembrane helix</keyword>
<protein>
    <submittedName>
        <fullName evidence="7">ADP-ribosylation factor family-domain-containing protein</fullName>
    </submittedName>
</protein>
<evidence type="ECO:0000256" key="1">
    <source>
        <dbReference type="ARBA" id="ARBA00010290"/>
    </source>
</evidence>
<feature type="binding site" evidence="4">
    <location>
        <begin position="25"/>
        <end position="32"/>
    </location>
    <ligand>
        <name>GTP</name>
        <dbReference type="ChEBI" id="CHEBI:37565"/>
    </ligand>
</feature>
<dbReference type="FunFam" id="3.40.50.300:FF:001166">
    <property type="entry name" value="ADP-ribosylation factor D"/>
    <property type="match status" value="1"/>
</dbReference>
<dbReference type="GO" id="GO:0003924">
    <property type="term" value="F:GTPase activity"/>
    <property type="evidence" value="ECO:0007669"/>
    <property type="project" value="InterPro"/>
</dbReference>
<keyword evidence="8" id="KW-1185">Reference proteome</keyword>
<dbReference type="CDD" id="cd00878">
    <property type="entry name" value="Arf_Arl"/>
    <property type="match status" value="1"/>
</dbReference>
<dbReference type="SMART" id="SM00178">
    <property type="entry name" value="SAR"/>
    <property type="match status" value="1"/>
</dbReference>
<evidence type="ECO:0000256" key="6">
    <source>
        <dbReference type="SAM" id="Phobius"/>
    </source>
</evidence>
<dbReference type="STRING" id="765915.A0A1Y2HH75"/>
<dbReference type="EMBL" id="MCFL01000032">
    <property type="protein sequence ID" value="ORZ33889.1"/>
    <property type="molecule type" value="Genomic_DNA"/>
</dbReference>
<feature type="binding site" evidence="5">
    <location>
        <position position="54"/>
    </location>
    <ligand>
        <name>Mg(2+)</name>
        <dbReference type="ChEBI" id="CHEBI:18420"/>
    </ligand>
</feature>
<dbReference type="NCBIfam" id="TIGR00231">
    <property type="entry name" value="small_GTP"/>
    <property type="match status" value="1"/>
</dbReference>
<gene>
    <name evidence="7" type="ORF">BCR44DRAFT_1185495</name>
</gene>
<evidence type="ECO:0000256" key="4">
    <source>
        <dbReference type="PIRSR" id="PIRSR606689-1"/>
    </source>
</evidence>
<dbReference type="Proteomes" id="UP000193411">
    <property type="component" value="Unassembled WGS sequence"/>
</dbReference>
<dbReference type="InterPro" id="IPR005225">
    <property type="entry name" value="Small_GTP-bd"/>
</dbReference>
<dbReference type="OrthoDB" id="2011769at2759"/>
<dbReference type="PANTHER" id="PTHR11711">
    <property type="entry name" value="ADP RIBOSYLATION FACTOR-RELATED"/>
    <property type="match status" value="1"/>
</dbReference>
<sequence>MRLLRNWLSRLGLVPGIRRTCVMIGLDCAGKTTIARQFGQPAVSNTDLEPTMPTVAFNASTIRQGSISLTLFDMSGNPRQRSLWSPYLLNTHAVIFVVDATDKDRIEIARRELHLALKDQVAKACPLLILCNKMDRENEAMPPDEVAGLLGLEAFKDRNWYLCGCSAITGRGLSEGFEWLIGMVLAFLPCMQVLLLTADTSRAT</sequence>
<dbReference type="SMART" id="SM00177">
    <property type="entry name" value="ARF"/>
    <property type="match status" value="1"/>
</dbReference>
<keyword evidence="5" id="KW-0460">Magnesium</keyword>
<evidence type="ECO:0000256" key="5">
    <source>
        <dbReference type="PIRSR" id="PIRSR606689-2"/>
    </source>
</evidence>
<dbReference type="Pfam" id="PF00025">
    <property type="entry name" value="Arf"/>
    <property type="match status" value="1"/>
</dbReference>
<dbReference type="GO" id="GO:0005525">
    <property type="term" value="F:GTP binding"/>
    <property type="evidence" value="ECO:0007669"/>
    <property type="project" value="UniProtKB-KW"/>
</dbReference>
<dbReference type="AlphaFoldDB" id="A0A1Y2HH75"/>
<evidence type="ECO:0000256" key="3">
    <source>
        <dbReference type="ARBA" id="ARBA00023134"/>
    </source>
</evidence>
<dbReference type="InterPro" id="IPR006689">
    <property type="entry name" value="Small_GTPase_ARF/SAR"/>
</dbReference>
<feature type="transmembrane region" description="Helical" evidence="6">
    <location>
        <begin position="179"/>
        <end position="198"/>
    </location>
</feature>
<feature type="binding site" evidence="4">
    <location>
        <position position="76"/>
    </location>
    <ligand>
        <name>GTP</name>
        <dbReference type="ChEBI" id="CHEBI:37565"/>
    </ligand>
</feature>
<proteinExistence type="inferred from homology"/>